<keyword evidence="3" id="KW-1185">Reference proteome</keyword>
<dbReference type="Proteomes" id="UP000799428">
    <property type="component" value="Unassembled WGS sequence"/>
</dbReference>
<proteinExistence type="predicted"/>
<sequence length="135" mass="15920">MSLVGSRRSRAKLYQAKPLLCGEGLGCTMYYLLYVHICMYMYVYVEIDTGRRITSKSSSHYPTIGPPSTHMSEKWGTPSSFMCEGRHRPHSVSVEKEEKRRKDILLYVAKVGRRQVTFFSVLFWHWHWHHVHENK</sequence>
<feature type="transmembrane region" description="Helical" evidence="1">
    <location>
        <begin position="20"/>
        <end position="45"/>
    </location>
</feature>
<dbReference type="EMBL" id="MU005770">
    <property type="protein sequence ID" value="KAF2709203.1"/>
    <property type="molecule type" value="Genomic_DNA"/>
</dbReference>
<keyword evidence="1" id="KW-0812">Transmembrane</keyword>
<evidence type="ECO:0000256" key="1">
    <source>
        <dbReference type="SAM" id="Phobius"/>
    </source>
</evidence>
<accession>A0A6G1K9A7</accession>
<evidence type="ECO:0000313" key="3">
    <source>
        <dbReference type="Proteomes" id="UP000799428"/>
    </source>
</evidence>
<evidence type="ECO:0000313" key="2">
    <source>
        <dbReference type="EMBL" id="KAF2709203.1"/>
    </source>
</evidence>
<organism evidence="2 3">
    <name type="scientific">Pleomassaria siparia CBS 279.74</name>
    <dbReference type="NCBI Taxonomy" id="1314801"/>
    <lineage>
        <taxon>Eukaryota</taxon>
        <taxon>Fungi</taxon>
        <taxon>Dikarya</taxon>
        <taxon>Ascomycota</taxon>
        <taxon>Pezizomycotina</taxon>
        <taxon>Dothideomycetes</taxon>
        <taxon>Pleosporomycetidae</taxon>
        <taxon>Pleosporales</taxon>
        <taxon>Pleomassariaceae</taxon>
        <taxon>Pleomassaria</taxon>
    </lineage>
</organism>
<reference evidence="2" key="1">
    <citation type="journal article" date="2020" name="Stud. Mycol.">
        <title>101 Dothideomycetes genomes: a test case for predicting lifestyles and emergence of pathogens.</title>
        <authorList>
            <person name="Haridas S."/>
            <person name="Albert R."/>
            <person name="Binder M."/>
            <person name="Bloem J."/>
            <person name="Labutti K."/>
            <person name="Salamov A."/>
            <person name="Andreopoulos B."/>
            <person name="Baker S."/>
            <person name="Barry K."/>
            <person name="Bills G."/>
            <person name="Bluhm B."/>
            <person name="Cannon C."/>
            <person name="Castanera R."/>
            <person name="Culley D."/>
            <person name="Daum C."/>
            <person name="Ezra D."/>
            <person name="Gonzalez J."/>
            <person name="Henrissat B."/>
            <person name="Kuo A."/>
            <person name="Liang C."/>
            <person name="Lipzen A."/>
            <person name="Lutzoni F."/>
            <person name="Magnuson J."/>
            <person name="Mondo S."/>
            <person name="Nolan M."/>
            <person name="Ohm R."/>
            <person name="Pangilinan J."/>
            <person name="Park H.-J."/>
            <person name="Ramirez L."/>
            <person name="Alfaro M."/>
            <person name="Sun H."/>
            <person name="Tritt A."/>
            <person name="Yoshinaga Y."/>
            <person name="Zwiers L.-H."/>
            <person name="Turgeon B."/>
            <person name="Goodwin S."/>
            <person name="Spatafora J."/>
            <person name="Crous P."/>
            <person name="Grigoriev I."/>
        </authorList>
    </citation>
    <scope>NUCLEOTIDE SEQUENCE</scope>
    <source>
        <strain evidence="2">CBS 279.74</strain>
    </source>
</reference>
<keyword evidence="1" id="KW-0472">Membrane</keyword>
<name>A0A6G1K9A7_9PLEO</name>
<protein>
    <submittedName>
        <fullName evidence="2">Uncharacterized protein</fullName>
    </submittedName>
</protein>
<dbReference type="AlphaFoldDB" id="A0A6G1K9A7"/>
<keyword evidence="1" id="KW-1133">Transmembrane helix</keyword>
<gene>
    <name evidence="2" type="ORF">K504DRAFT_268959</name>
</gene>